<dbReference type="CDD" id="cd14014">
    <property type="entry name" value="STKc_PknB_like"/>
    <property type="match status" value="1"/>
</dbReference>
<dbReference type="InterPro" id="IPR000719">
    <property type="entry name" value="Prot_kinase_dom"/>
</dbReference>
<dbReference type="InterPro" id="IPR017441">
    <property type="entry name" value="Protein_kinase_ATP_BS"/>
</dbReference>
<dbReference type="PANTHER" id="PTHR43289">
    <property type="entry name" value="MITOGEN-ACTIVATED PROTEIN KINASE KINASE KINASE 20-RELATED"/>
    <property type="match status" value="1"/>
</dbReference>
<dbReference type="Proteomes" id="UP001596004">
    <property type="component" value="Unassembled WGS sequence"/>
</dbReference>
<dbReference type="SUPFAM" id="SSF56112">
    <property type="entry name" value="Protein kinase-like (PK-like)"/>
    <property type="match status" value="1"/>
</dbReference>
<dbReference type="PROSITE" id="PS00108">
    <property type="entry name" value="PROTEIN_KINASE_ST"/>
    <property type="match status" value="1"/>
</dbReference>
<dbReference type="GO" id="GO:0004674">
    <property type="term" value="F:protein serine/threonine kinase activity"/>
    <property type="evidence" value="ECO:0007669"/>
    <property type="project" value="UniProtKB-EC"/>
</dbReference>
<evidence type="ECO:0000256" key="6">
    <source>
        <dbReference type="SAM" id="MobiDB-lite"/>
    </source>
</evidence>
<accession>A0ABV9CN96</accession>
<dbReference type="SMART" id="SM00220">
    <property type="entry name" value="S_TKc"/>
    <property type="match status" value="1"/>
</dbReference>
<feature type="transmembrane region" description="Helical" evidence="7">
    <location>
        <begin position="355"/>
        <end position="377"/>
    </location>
</feature>
<evidence type="ECO:0000256" key="5">
    <source>
        <dbReference type="PROSITE-ProRule" id="PRU10141"/>
    </source>
</evidence>
<keyword evidence="1 9" id="KW-0808">Transferase</keyword>
<protein>
    <submittedName>
        <fullName evidence="9">Serine/threonine-protein kinase</fullName>
        <ecNumber evidence="9">2.7.11.1</ecNumber>
    </submittedName>
</protein>
<feature type="compositionally biased region" description="Basic and acidic residues" evidence="6">
    <location>
        <begin position="304"/>
        <end position="325"/>
    </location>
</feature>
<dbReference type="PANTHER" id="PTHR43289:SF34">
    <property type="entry name" value="SERINE_THREONINE-PROTEIN KINASE YBDM-RELATED"/>
    <property type="match status" value="1"/>
</dbReference>
<feature type="binding site" evidence="5">
    <location>
        <position position="49"/>
    </location>
    <ligand>
        <name>ATP</name>
        <dbReference type="ChEBI" id="CHEBI:30616"/>
    </ligand>
</feature>
<evidence type="ECO:0000256" key="2">
    <source>
        <dbReference type="ARBA" id="ARBA00022741"/>
    </source>
</evidence>
<proteinExistence type="predicted"/>
<keyword evidence="10" id="KW-1185">Reference proteome</keyword>
<dbReference type="EC" id="2.7.11.1" evidence="9"/>
<dbReference type="Pfam" id="PF00069">
    <property type="entry name" value="Pkinase"/>
    <property type="match status" value="1"/>
</dbReference>
<keyword evidence="2 5" id="KW-0547">Nucleotide-binding</keyword>
<name>A0ABV9CN96_9ACTN</name>
<reference evidence="10" key="1">
    <citation type="journal article" date="2019" name="Int. J. Syst. Evol. Microbiol.">
        <title>The Global Catalogue of Microorganisms (GCM) 10K type strain sequencing project: providing services to taxonomists for standard genome sequencing and annotation.</title>
        <authorList>
            <consortium name="The Broad Institute Genomics Platform"/>
            <consortium name="The Broad Institute Genome Sequencing Center for Infectious Disease"/>
            <person name="Wu L."/>
            <person name="Ma J."/>
        </authorList>
    </citation>
    <scope>NUCLEOTIDE SEQUENCE [LARGE SCALE GENOMIC DNA]</scope>
    <source>
        <strain evidence="10">CGMCC 4.7132</strain>
    </source>
</reference>
<feature type="region of interest" description="Disordered" evidence="6">
    <location>
        <begin position="291"/>
        <end position="345"/>
    </location>
</feature>
<dbReference type="Gene3D" id="1.10.510.10">
    <property type="entry name" value="Transferase(Phosphotransferase) domain 1"/>
    <property type="match status" value="1"/>
</dbReference>
<comment type="caution">
    <text evidence="9">The sequence shown here is derived from an EMBL/GenBank/DDBJ whole genome shotgun (WGS) entry which is preliminary data.</text>
</comment>
<dbReference type="RefSeq" id="WP_380844756.1">
    <property type="nucleotide sequence ID" value="NZ_JBHSFP010000021.1"/>
</dbReference>
<sequence length="529" mass="55144">MDGQGVSSPLRDGDPATIGSYTLTGRLGEGGMGTVYLGRSATGRQVAIKVVKRQFTEDTGFAARFRSEVASARKVASFCTARVLDDGVAEDGRPYMVTDFISGTSLSTQITAYGPLEESPLVGMAFGICAALAAIHAAGLVHRDLKPGNVILSMTGPRVIDFGIARALGGLTGPTLTGEVVGTPGWWAPEQIDGGPVTPAADVFAWGCLVAYAGSGRHPFGEGDPMTVAYRILNEEPRLSGLPEPLDRLVRRALQREPAARPTARDLLLALIGGDDAGDGPSTRVLEALWEPPKNLHDPGGAPDSRHSAGRDGEPGQGPHPERSSYRGTGRGPFGTPLPGSGLWRGWSRRRTRRVSIAVVVTLAVCAGAVLVARWGALSGDTETGRAGPGQANDIGRRIAVGDRGLQLLVSAPPVCGSPVVADGKSVPGRQQCRAYWFVLNMGGTPIRLTGRLDLVDDAAQRHQMAGVLTTSLQLALGAPDPGPPNRPVDLQPGQVLTFGGTYELAAERAAVALAGRIVAGDAPVEIRL</sequence>
<evidence type="ECO:0000259" key="8">
    <source>
        <dbReference type="PROSITE" id="PS50011"/>
    </source>
</evidence>
<dbReference type="PROSITE" id="PS50011">
    <property type="entry name" value="PROTEIN_KINASE_DOM"/>
    <property type="match status" value="1"/>
</dbReference>
<evidence type="ECO:0000256" key="3">
    <source>
        <dbReference type="ARBA" id="ARBA00022777"/>
    </source>
</evidence>
<dbReference type="Gene3D" id="3.30.200.20">
    <property type="entry name" value="Phosphorylase Kinase, domain 1"/>
    <property type="match status" value="1"/>
</dbReference>
<keyword evidence="4 5" id="KW-0067">ATP-binding</keyword>
<dbReference type="EMBL" id="JBHSFP010000021">
    <property type="protein sequence ID" value="MFC4534207.1"/>
    <property type="molecule type" value="Genomic_DNA"/>
</dbReference>
<dbReference type="InterPro" id="IPR011009">
    <property type="entry name" value="Kinase-like_dom_sf"/>
</dbReference>
<feature type="transmembrane region" description="Helical" evidence="7">
    <location>
        <begin position="121"/>
        <end position="141"/>
    </location>
</feature>
<evidence type="ECO:0000256" key="4">
    <source>
        <dbReference type="ARBA" id="ARBA00022840"/>
    </source>
</evidence>
<keyword evidence="7" id="KW-0812">Transmembrane</keyword>
<evidence type="ECO:0000313" key="9">
    <source>
        <dbReference type="EMBL" id="MFC4534207.1"/>
    </source>
</evidence>
<gene>
    <name evidence="9" type="ORF">ACFO60_25900</name>
</gene>
<feature type="domain" description="Protein kinase" evidence="8">
    <location>
        <begin position="21"/>
        <end position="272"/>
    </location>
</feature>
<evidence type="ECO:0000313" key="10">
    <source>
        <dbReference type="Proteomes" id="UP001596004"/>
    </source>
</evidence>
<keyword evidence="7" id="KW-1133">Transmembrane helix</keyword>
<keyword evidence="7" id="KW-0472">Membrane</keyword>
<dbReference type="PROSITE" id="PS00107">
    <property type="entry name" value="PROTEIN_KINASE_ATP"/>
    <property type="match status" value="1"/>
</dbReference>
<organism evidence="9 10">
    <name type="scientific">Sphaerisporangium dianthi</name>
    <dbReference type="NCBI Taxonomy" id="1436120"/>
    <lineage>
        <taxon>Bacteria</taxon>
        <taxon>Bacillati</taxon>
        <taxon>Actinomycetota</taxon>
        <taxon>Actinomycetes</taxon>
        <taxon>Streptosporangiales</taxon>
        <taxon>Streptosporangiaceae</taxon>
        <taxon>Sphaerisporangium</taxon>
    </lineage>
</organism>
<dbReference type="InterPro" id="IPR008271">
    <property type="entry name" value="Ser/Thr_kinase_AS"/>
</dbReference>
<keyword evidence="3 9" id="KW-0418">Kinase</keyword>
<evidence type="ECO:0000256" key="7">
    <source>
        <dbReference type="SAM" id="Phobius"/>
    </source>
</evidence>
<evidence type="ECO:0000256" key="1">
    <source>
        <dbReference type="ARBA" id="ARBA00022679"/>
    </source>
</evidence>